<feature type="chain" id="PRO_5043978007" description="Transmembrane protein" evidence="3">
    <location>
        <begin position="35"/>
        <end position="343"/>
    </location>
</feature>
<feature type="transmembrane region" description="Helical" evidence="2">
    <location>
        <begin position="237"/>
        <end position="257"/>
    </location>
</feature>
<evidence type="ECO:0000313" key="4">
    <source>
        <dbReference type="EMBL" id="KAG5281315.1"/>
    </source>
</evidence>
<proteinExistence type="predicted"/>
<feature type="region of interest" description="Disordered" evidence="1">
    <location>
        <begin position="37"/>
        <end position="97"/>
    </location>
</feature>
<evidence type="ECO:0000256" key="3">
    <source>
        <dbReference type="SAM" id="SignalP"/>
    </source>
</evidence>
<keyword evidence="2" id="KW-0812">Transmembrane</keyword>
<feature type="compositionally biased region" description="Basic and acidic residues" evidence="1">
    <location>
        <begin position="68"/>
        <end position="97"/>
    </location>
</feature>
<organism evidence="4 5">
    <name type="scientific">Alosa alosa</name>
    <name type="common">allis shad</name>
    <dbReference type="NCBI Taxonomy" id="278164"/>
    <lineage>
        <taxon>Eukaryota</taxon>
        <taxon>Metazoa</taxon>
        <taxon>Chordata</taxon>
        <taxon>Craniata</taxon>
        <taxon>Vertebrata</taxon>
        <taxon>Euteleostomi</taxon>
        <taxon>Actinopterygii</taxon>
        <taxon>Neopterygii</taxon>
        <taxon>Teleostei</taxon>
        <taxon>Clupei</taxon>
        <taxon>Clupeiformes</taxon>
        <taxon>Clupeoidei</taxon>
        <taxon>Clupeidae</taxon>
        <taxon>Alosa</taxon>
    </lineage>
</organism>
<evidence type="ECO:0000256" key="2">
    <source>
        <dbReference type="SAM" id="Phobius"/>
    </source>
</evidence>
<dbReference type="EMBL" id="JADWDJ010000005">
    <property type="protein sequence ID" value="KAG5281315.1"/>
    <property type="molecule type" value="Genomic_DNA"/>
</dbReference>
<dbReference type="AlphaFoldDB" id="A0AAV6H5H1"/>
<gene>
    <name evidence="4" type="ORF">AALO_G00069850</name>
</gene>
<accession>A0AAV6H5H1</accession>
<name>A0AAV6H5H1_9TELE</name>
<keyword evidence="3" id="KW-0732">Signal</keyword>
<sequence>MGKKSDSEKVRGQEATPRWRALFLSCFLCGVCKCSSDQDNAEDGQGGDQRAAREEATPSTSQQGPQAPRRESAKEKKARTKEAKLREKEGKREQDRMRNTPVWFARVVGRPRRQEMDQKRLVGNFNMYMRMELIKANRMWNAMPLRDDEAVRKVTFRAPSPPGPVEVFLPARRAVCRRDLEWRGEECLADAVQIRQLETESEAPVVAAVVTKEETEPMFQPVMSRANDDTRVTVPHVVGTCITFFMSIGFFFLLCFLEELFDFRDLNPRGNEKRRPAILADTGVNRCRGTGKEHCNRGFLSILSDSSSIMKLPPVPETSLRDYSISTPDLLWSEPRPEQHQTT</sequence>
<keyword evidence="2" id="KW-1133">Transmembrane helix</keyword>
<evidence type="ECO:0000256" key="1">
    <source>
        <dbReference type="SAM" id="MobiDB-lite"/>
    </source>
</evidence>
<dbReference type="Proteomes" id="UP000823561">
    <property type="component" value="Chromosome 5"/>
</dbReference>
<comment type="caution">
    <text evidence="4">The sequence shown here is derived from an EMBL/GenBank/DDBJ whole genome shotgun (WGS) entry which is preliminary data.</text>
</comment>
<reference evidence="4" key="1">
    <citation type="submission" date="2020-10" db="EMBL/GenBank/DDBJ databases">
        <title>Chromosome-scale genome assembly of the Allis shad, Alosa alosa.</title>
        <authorList>
            <person name="Margot Z."/>
            <person name="Christophe K."/>
            <person name="Cabau C."/>
            <person name="Louis A."/>
            <person name="Berthelot C."/>
            <person name="Parey E."/>
            <person name="Roest Crollius H."/>
            <person name="Montfort J."/>
            <person name="Robinson-Rechavi M."/>
            <person name="Bucao C."/>
            <person name="Bouchez O."/>
            <person name="Gislard M."/>
            <person name="Lluch J."/>
            <person name="Milhes M."/>
            <person name="Lampietro C."/>
            <person name="Lopez Roques C."/>
            <person name="Donnadieu C."/>
            <person name="Braasch I."/>
            <person name="Desvignes T."/>
            <person name="Postlethwait J."/>
            <person name="Bobe J."/>
            <person name="Guiguen Y."/>
        </authorList>
    </citation>
    <scope>NUCLEOTIDE SEQUENCE</scope>
    <source>
        <strain evidence="4">M-15738</strain>
        <tissue evidence="4">Blood</tissue>
    </source>
</reference>
<protein>
    <recommendedName>
        <fullName evidence="6">Transmembrane protein</fullName>
    </recommendedName>
</protein>
<feature type="signal peptide" evidence="3">
    <location>
        <begin position="1"/>
        <end position="34"/>
    </location>
</feature>
<keyword evidence="5" id="KW-1185">Reference proteome</keyword>
<evidence type="ECO:0000313" key="5">
    <source>
        <dbReference type="Proteomes" id="UP000823561"/>
    </source>
</evidence>
<evidence type="ECO:0008006" key="6">
    <source>
        <dbReference type="Google" id="ProtNLM"/>
    </source>
</evidence>
<keyword evidence="2" id="KW-0472">Membrane</keyword>